<gene>
    <name evidence="3" type="ORF">PG986_000715</name>
</gene>
<evidence type="ECO:0000256" key="1">
    <source>
        <dbReference type="SAM" id="MobiDB-lite"/>
    </source>
</evidence>
<feature type="domain" description="Heterokaryon incompatibility" evidence="2">
    <location>
        <begin position="150"/>
        <end position="242"/>
    </location>
</feature>
<dbReference type="Pfam" id="PF06985">
    <property type="entry name" value="HET"/>
    <property type="match status" value="1"/>
</dbReference>
<dbReference type="EMBL" id="JAQQWE010000001">
    <property type="protein sequence ID" value="KAK7966438.1"/>
    <property type="molecule type" value="Genomic_DNA"/>
</dbReference>
<protein>
    <recommendedName>
        <fullName evidence="2">Heterokaryon incompatibility domain-containing protein</fullName>
    </recommendedName>
</protein>
<keyword evidence="4" id="KW-1185">Reference proteome</keyword>
<dbReference type="RefSeq" id="XP_066705830.1">
    <property type="nucleotide sequence ID" value="XM_066836937.1"/>
</dbReference>
<evidence type="ECO:0000259" key="2">
    <source>
        <dbReference type="Pfam" id="PF06985"/>
    </source>
</evidence>
<name>A0ABR1QVG6_9PEZI</name>
<evidence type="ECO:0000313" key="3">
    <source>
        <dbReference type="EMBL" id="KAK7966438.1"/>
    </source>
</evidence>
<dbReference type="GeneID" id="92069999"/>
<proteinExistence type="predicted"/>
<dbReference type="PANTHER" id="PTHR33112:SF9">
    <property type="entry name" value="HETEROKARYON INCOMPATIBILITY DOMAIN-CONTAINING PROTEIN"/>
    <property type="match status" value="1"/>
</dbReference>
<dbReference type="Proteomes" id="UP001391051">
    <property type="component" value="Unassembled WGS sequence"/>
</dbReference>
<dbReference type="PANTHER" id="PTHR33112">
    <property type="entry name" value="DOMAIN PROTEIN, PUTATIVE-RELATED"/>
    <property type="match status" value="1"/>
</dbReference>
<feature type="region of interest" description="Disordered" evidence="1">
    <location>
        <begin position="1"/>
        <end position="29"/>
    </location>
</feature>
<reference evidence="3 4" key="1">
    <citation type="submission" date="2023-01" db="EMBL/GenBank/DDBJ databases">
        <title>Analysis of 21 Apiospora genomes using comparative genomics revels a genus with tremendous synthesis potential of carbohydrate active enzymes and secondary metabolites.</title>
        <authorList>
            <person name="Sorensen T."/>
        </authorList>
    </citation>
    <scope>NUCLEOTIDE SEQUENCE [LARGE SCALE GENOMIC DNA]</scope>
    <source>
        <strain evidence="3 4">CBS 24483</strain>
    </source>
</reference>
<comment type="caution">
    <text evidence="3">The sequence shown here is derived from an EMBL/GenBank/DDBJ whole genome shotgun (WGS) entry which is preliminary data.</text>
</comment>
<organism evidence="3 4">
    <name type="scientific">Apiospora aurea</name>
    <dbReference type="NCBI Taxonomy" id="335848"/>
    <lineage>
        <taxon>Eukaryota</taxon>
        <taxon>Fungi</taxon>
        <taxon>Dikarya</taxon>
        <taxon>Ascomycota</taxon>
        <taxon>Pezizomycotina</taxon>
        <taxon>Sordariomycetes</taxon>
        <taxon>Xylariomycetidae</taxon>
        <taxon>Amphisphaeriales</taxon>
        <taxon>Apiosporaceae</taxon>
        <taxon>Apiospora</taxon>
    </lineage>
</organism>
<dbReference type="InterPro" id="IPR010730">
    <property type="entry name" value="HET"/>
</dbReference>
<accession>A0ABR1QVG6</accession>
<evidence type="ECO:0000313" key="4">
    <source>
        <dbReference type="Proteomes" id="UP001391051"/>
    </source>
</evidence>
<sequence>MPALPRAPAQQQDIPTVPRMQAGRASTARENDRWSLKDVSTIYGYGFRSEDDTLTLEIYFVQERPKIVLEFFVGHPTEPIRPRASSSGHPMSVRALDRVVSKLQTCSDEHACYDQANTTLPRRILALDASHRTVSVRVVEKDGSTARDKYATLSHCWGQGWRCTLNKANLEDRKAGVPWKELPKTFQDAIRFCLRRDLHYLWIDSLCIIQDDPGDWQLESAKMADTYQNSYITLAATAAATRGIGMFPKKVYVLHGGPSPSVSLDLPAVYEVHAREPATHEGWAFQERLLSPRALHFCKEEMVWECRSVTGCECGSMPTLPNIKEHFTLGLWTGHRPKIRSPWPK</sequence>